<dbReference type="HOGENOM" id="CLU_998854_0_0_1"/>
<evidence type="ECO:0000256" key="1">
    <source>
        <dbReference type="SAM" id="MobiDB-lite"/>
    </source>
</evidence>
<organism evidence="2">
    <name type="scientific">Oryza glumipatula</name>
    <dbReference type="NCBI Taxonomy" id="40148"/>
    <lineage>
        <taxon>Eukaryota</taxon>
        <taxon>Viridiplantae</taxon>
        <taxon>Streptophyta</taxon>
        <taxon>Embryophyta</taxon>
        <taxon>Tracheophyta</taxon>
        <taxon>Spermatophyta</taxon>
        <taxon>Magnoliopsida</taxon>
        <taxon>Liliopsida</taxon>
        <taxon>Poales</taxon>
        <taxon>Poaceae</taxon>
        <taxon>BOP clade</taxon>
        <taxon>Oryzoideae</taxon>
        <taxon>Oryzeae</taxon>
        <taxon>Oryzinae</taxon>
        <taxon>Oryza</taxon>
    </lineage>
</organism>
<dbReference type="Proteomes" id="UP000026961">
    <property type="component" value="Chromosome 3"/>
</dbReference>
<feature type="compositionally biased region" description="Gly residues" evidence="1">
    <location>
        <begin position="71"/>
        <end position="80"/>
    </location>
</feature>
<reference evidence="2" key="1">
    <citation type="submission" date="2015-04" db="UniProtKB">
        <authorList>
            <consortium name="EnsemblPlants"/>
        </authorList>
    </citation>
    <scope>IDENTIFICATION</scope>
</reference>
<sequence length="301" mass="32161">MLGLVATGITGSALAQAALTKAAKPIKLGLLPLPSGEGERRRRRGQRRRGGSGRGLLAARDEPRSAPGMGAEAGSGGGRGAEASSRRRVRDQRRQPGGAEAGAGGGRGAEDGNGDGCERWAGEERTPTGGGRGKRLFRGCVAVRHLPIPDAGDEHVGLRRRRRQEALPRGVVLVAVVPLLDTGGGAHGERELLLRRRLLVVVGLLRVLLLGALRVVDCRHEPRATGRPRATGLRLRRCRLASRLRPLLASSSSTRAIRKPCCSHVTDDEHELILSELHTHPRHAFLLWSLGVGRRESEGMT</sequence>
<name>A0A0D9Z439_9ORYZ</name>
<dbReference type="EnsemblPlants" id="OGLUM03G08890.1">
    <property type="protein sequence ID" value="OGLUM03G08890.1"/>
    <property type="gene ID" value="OGLUM03G08890"/>
</dbReference>
<evidence type="ECO:0000313" key="2">
    <source>
        <dbReference type="EnsemblPlants" id="OGLUM03G08890.1"/>
    </source>
</evidence>
<accession>A0A0D9Z439</accession>
<feature type="compositionally biased region" description="Basic and acidic residues" evidence="1">
    <location>
        <begin position="116"/>
        <end position="126"/>
    </location>
</feature>
<feature type="region of interest" description="Disordered" evidence="1">
    <location>
        <begin position="29"/>
        <end position="131"/>
    </location>
</feature>
<evidence type="ECO:0000313" key="3">
    <source>
        <dbReference type="Proteomes" id="UP000026961"/>
    </source>
</evidence>
<proteinExistence type="predicted"/>
<reference evidence="2" key="2">
    <citation type="submission" date="2018-05" db="EMBL/GenBank/DDBJ databases">
        <title>OgluRS3 (Oryza glumaepatula Reference Sequence Version 3).</title>
        <authorList>
            <person name="Zhang J."/>
            <person name="Kudrna D."/>
            <person name="Lee S."/>
            <person name="Talag J."/>
            <person name="Welchert J."/>
            <person name="Wing R.A."/>
        </authorList>
    </citation>
    <scope>NUCLEOTIDE SEQUENCE [LARGE SCALE GENOMIC DNA]</scope>
</reference>
<dbReference type="AlphaFoldDB" id="A0A0D9Z439"/>
<feature type="compositionally biased region" description="Basic residues" evidence="1">
    <location>
        <begin position="41"/>
        <end position="51"/>
    </location>
</feature>
<protein>
    <submittedName>
        <fullName evidence="2">Uncharacterized protein</fullName>
    </submittedName>
</protein>
<keyword evidence="3" id="KW-1185">Reference proteome</keyword>
<dbReference type="Gramene" id="OGLUM03G08890.1">
    <property type="protein sequence ID" value="OGLUM03G08890.1"/>
    <property type="gene ID" value="OGLUM03G08890"/>
</dbReference>